<reference evidence="2" key="1">
    <citation type="submission" date="2017-08" db="EMBL/GenBank/DDBJ databases">
        <authorList>
            <person name="Varghese N."/>
            <person name="Submissions S."/>
        </authorList>
    </citation>
    <scope>NUCLEOTIDE SEQUENCE [LARGE SCALE GENOMIC DNA]</scope>
    <source>
        <strain evidence="2">JC22</strain>
    </source>
</reference>
<organism evidence="1 2">
    <name type="scientific">Ureibacillus xyleni</name>
    <dbReference type="NCBI Taxonomy" id="614648"/>
    <lineage>
        <taxon>Bacteria</taxon>
        <taxon>Bacillati</taxon>
        <taxon>Bacillota</taxon>
        <taxon>Bacilli</taxon>
        <taxon>Bacillales</taxon>
        <taxon>Caryophanaceae</taxon>
        <taxon>Ureibacillus</taxon>
    </lineage>
</organism>
<dbReference type="OrthoDB" id="2990422at2"/>
<dbReference type="Proteomes" id="UP000219636">
    <property type="component" value="Unassembled WGS sequence"/>
</dbReference>
<gene>
    <name evidence="1" type="ORF">SAMN05880501_102314</name>
</gene>
<evidence type="ECO:0000313" key="2">
    <source>
        <dbReference type="Proteomes" id="UP000219636"/>
    </source>
</evidence>
<dbReference type="NCBIfam" id="NF040878">
    <property type="entry name" value="SE1561_fam"/>
    <property type="match status" value="1"/>
</dbReference>
<dbReference type="EMBL" id="OBMQ01000002">
    <property type="protein sequence ID" value="SOC00051.1"/>
    <property type="molecule type" value="Genomic_DNA"/>
</dbReference>
<dbReference type="RefSeq" id="WP_097072653.1">
    <property type="nucleotide sequence ID" value="NZ_OBMQ01000002.1"/>
</dbReference>
<dbReference type="AlphaFoldDB" id="A0A285S0A6"/>
<dbReference type="InterPro" id="IPR047670">
    <property type="entry name" value="YfjT-like"/>
</dbReference>
<proteinExistence type="predicted"/>
<sequence length="65" mass="7755">MSNSITDKNKQVNYLKERLQIFVEVLDAIDPETADLEDIDRLIKIIDDVEEKMDQFHNRNEFTKE</sequence>
<keyword evidence="2" id="KW-1185">Reference proteome</keyword>
<evidence type="ECO:0000313" key="1">
    <source>
        <dbReference type="EMBL" id="SOC00051.1"/>
    </source>
</evidence>
<protein>
    <submittedName>
        <fullName evidence="1">Uncharacterized protein</fullName>
    </submittedName>
</protein>
<accession>A0A285S0A6</accession>
<name>A0A285S0A6_9BACL</name>